<reference evidence="1 2" key="1">
    <citation type="submission" date="2018-04" db="EMBL/GenBank/DDBJ databases">
        <title>Altererythrobacter sp. HME9302 genome sequencing and assembly.</title>
        <authorList>
            <person name="Kang H."/>
            <person name="Kim H."/>
            <person name="Joh K."/>
        </authorList>
    </citation>
    <scope>NUCLEOTIDE SEQUENCE [LARGE SCALE GENOMIC DNA]</scope>
    <source>
        <strain evidence="1 2">HME9302</strain>
    </source>
</reference>
<proteinExistence type="predicted"/>
<dbReference type="PANTHER" id="PTHR21621">
    <property type="entry name" value="RIBOSOMAL PROTEIN S6 MODIFICATION PROTEIN"/>
    <property type="match status" value="1"/>
</dbReference>
<dbReference type="PANTHER" id="PTHR21621:SF2">
    <property type="entry name" value="COENZYME GAMMA-F420-2:ALPHA-L-GLUTAMATE LIGASE"/>
    <property type="match status" value="1"/>
</dbReference>
<protein>
    <recommendedName>
        <fullName evidence="3">ATP-grasp domain-containing protein</fullName>
    </recommendedName>
</protein>
<dbReference type="SUPFAM" id="SSF56059">
    <property type="entry name" value="Glutathione synthetase ATP-binding domain-like"/>
    <property type="match status" value="1"/>
</dbReference>
<dbReference type="GO" id="GO:0005524">
    <property type="term" value="F:ATP binding"/>
    <property type="evidence" value="ECO:0007669"/>
    <property type="project" value="InterPro"/>
</dbReference>
<accession>A0A369Q9L7</accession>
<dbReference type="Proteomes" id="UP000253727">
    <property type="component" value="Unassembled WGS sequence"/>
</dbReference>
<dbReference type="AlphaFoldDB" id="A0A369Q9L7"/>
<dbReference type="EMBL" id="QBKA01000002">
    <property type="protein sequence ID" value="RDC61394.1"/>
    <property type="molecule type" value="Genomic_DNA"/>
</dbReference>
<evidence type="ECO:0008006" key="3">
    <source>
        <dbReference type="Google" id="ProtNLM"/>
    </source>
</evidence>
<organism evidence="1 2">
    <name type="scientific">Alteripontixanthobacter maritimus</name>
    <dbReference type="NCBI Taxonomy" id="2161824"/>
    <lineage>
        <taxon>Bacteria</taxon>
        <taxon>Pseudomonadati</taxon>
        <taxon>Pseudomonadota</taxon>
        <taxon>Alphaproteobacteria</taxon>
        <taxon>Sphingomonadales</taxon>
        <taxon>Erythrobacteraceae</taxon>
        <taxon>Alteripontixanthobacter</taxon>
    </lineage>
</organism>
<dbReference type="Gene3D" id="3.30.470.20">
    <property type="entry name" value="ATP-grasp fold, B domain"/>
    <property type="match status" value="1"/>
</dbReference>
<sequence>MSHNIALLDLDSEMPEYFGGASDVSFPARFENILERNGIEHRRVRYNRDFWPEMKQTSHFIARPKGIEPDLMIMEAILPQLEAMDIACLPGRDTFRMTGDKLRLAAFFEAQKIASPQTDALFSEADVERWIVDWGVFPIVAKLRKGAGSINVTLLNEEAELRRLARDLFADRIREGDLSKSYGKRMPERGSLFRRTARKILGRETRGVPIIGECLLLQHFLPGNSHDLRVTTIGSRAFTFRRKTRQGDFRASGSGMIEYNPSEMRMDCVQMAQDISKRFNFQTMAYDFLFDEAGLPQILEMNYTYVAKAVSMCPGFFDAGGNFVEHDNHSPQYYQLVDFLQDKNLRA</sequence>
<name>A0A369Q9L7_9SPHN</name>
<gene>
    <name evidence="1" type="ORF">HME9302_02616</name>
</gene>
<evidence type="ECO:0000313" key="2">
    <source>
        <dbReference type="Proteomes" id="UP000253727"/>
    </source>
</evidence>
<keyword evidence="2" id="KW-1185">Reference proteome</keyword>
<dbReference type="Gene3D" id="3.30.1490.20">
    <property type="entry name" value="ATP-grasp fold, A domain"/>
    <property type="match status" value="1"/>
</dbReference>
<evidence type="ECO:0000313" key="1">
    <source>
        <dbReference type="EMBL" id="RDC61394.1"/>
    </source>
</evidence>
<dbReference type="GO" id="GO:0005737">
    <property type="term" value="C:cytoplasm"/>
    <property type="evidence" value="ECO:0007669"/>
    <property type="project" value="TreeGrafter"/>
</dbReference>
<dbReference type="InterPro" id="IPR013815">
    <property type="entry name" value="ATP_grasp_subdomain_1"/>
</dbReference>
<comment type="caution">
    <text evidence="1">The sequence shown here is derived from an EMBL/GenBank/DDBJ whole genome shotgun (WGS) entry which is preliminary data.</text>
</comment>
<dbReference type="GO" id="GO:0043774">
    <property type="term" value="F:coenzyme F420-2 alpha-glutamyl ligase activity"/>
    <property type="evidence" value="ECO:0007669"/>
    <property type="project" value="TreeGrafter"/>
</dbReference>